<name>A0AAP3SRK7_BACOV</name>
<proteinExistence type="predicted"/>
<accession>A0AAP3SRK7</accession>
<feature type="chain" id="PRO_5043024416" description="DUF4450 domain-containing protein" evidence="1">
    <location>
        <begin position="21"/>
        <end position="884"/>
    </location>
</feature>
<gene>
    <name evidence="2" type="ORF">PO240_15985</name>
</gene>
<organism evidence="2 3">
    <name type="scientific">Bacteroides ovatus</name>
    <dbReference type="NCBI Taxonomy" id="28116"/>
    <lineage>
        <taxon>Bacteria</taxon>
        <taxon>Pseudomonadati</taxon>
        <taxon>Bacteroidota</taxon>
        <taxon>Bacteroidia</taxon>
        <taxon>Bacteroidales</taxon>
        <taxon>Bacteroidaceae</taxon>
        <taxon>Bacteroides</taxon>
    </lineage>
</organism>
<comment type="caution">
    <text evidence="2">The sequence shown here is derived from an EMBL/GenBank/DDBJ whole genome shotgun (WGS) entry which is preliminary data.</text>
</comment>
<reference evidence="2" key="1">
    <citation type="submission" date="2022-10" db="EMBL/GenBank/DDBJ databases">
        <title>Human gut microbiome strain richness.</title>
        <authorList>
            <person name="Chen-Liaw A."/>
        </authorList>
    </citation>
    <scope>NUCLEOTIDE SEQUENCE</scope>
    <source>
        <strain evidence="2">F7_m1001271B151109d0_201107</strain>
    </source>
</reference>
<evidence type="ECO:0000256" key="1">
    <source>
        <dbReference type="SAM" id="SignalP"/>
    </source>
</evidence>
<evidence type="ECO:0008006" key="4">
    <source>
        <dbReference type="Google" id="ProtNLM"/>
    </source>
</evidence>
<evidence type="ECO:0000313" key="2">
    <source>
        <dbReference type="EMBL" id="MDC2409375.1"/>
    </source>
</evidence>
<dbReference type="Proteomes" id="UP001214017">
    <property type="component" value="Unassembled WGS sequence"/>
</dbReference>
<sequence length="884" mass="100238">MKRILFIISLLFFISGQSSALKTIRMYPTDRSTNSHQHDKKKIAIYGDELKGLAKKIKRGVNGFETIHLTRAGLNAISTADGQLLLLSGSTPLPPESRIAINRYLSAGGNVIVVGDKGFDYAPQATDEVPLVKFSDRSSYQINRKEKELPGYREKATIKVTTSPDNKEALELFTTKKAMHSMMVEISAQDKVKPELSLLTFNAKGSPYMDLLALEIVDHTGKKWYNFTKLTDTWEKYTLSFADFIPEDYNNPNEAYPLLRPENIRTISIGVNLLTVWREKEMYWGISCLSLAKNKKDIYAPTSALKPMELPFKENNICFPAWLFDPFRGERNNYSTYPGSKMGSDHNAKYDTKQKRESRIIPILSELSSKKAEQPIGNLELYAGGEYKGSAVATFDLPPTVTLKKPESQQALSNIIHYLLEKPKIIATKINTCVINEKIRPQLHITVKNPLSQTVRGKLNIEIAGKLSQKADLTIAPLEVKECYIPLPEIPEDFPFQHFTWQITLKNNGNETDVFCDSVDVKKAMLYAFRHLVRNQQFYPDGRISHHYFGDAYGVRAMFAYLHFLQNGMSCLKSNDDFQLITPKEIEDCAFRFYDMLADRQTEDGKLPMGYLEHSDGYNVADGGQITLAIAQSLPYITDYARKEKYQKLCSRFLNWAETFYIDSIRSAQLKISDPQEFEKGNAYEGMYGLGEYGRKKVLTGPSWVGADILAVQLCMGALQKDATRIQYQAIAKRNANYYVKAVYPASGYYQAEALFWVRSVLNDHNLNEIIDSNLKRTFIPPLLKGCENEMYLRGGRCTLNALPLLYYKRNIQDSPEVRAILLKYIWAFGSESSFGSMKRLSENYPKAVHGESLTVSKYAALSALWAMELLVPGSTLLPEMRKP</sequence>
<evidence type="ECO:0000313" key="3">
    <source>
        <dbReference type="Proteomes" id="UP001214017"/>
    </source>
</evidence>
<keyword evidence="1" id="KW-0732">Signal</keyword>
<dbReference type="AlphaFoldDB" id="A0AAP3SRK7"/>
<feature type="signal peptide" evidence="1">
    <location>
        <begin position="1"/>
        <end position="20"/>
    </location>
</feature>
<protein>
    <recommendedName>
        <fullName evidence="4">DUF4450 domain-containing protein</fullName>
    </recommendedName>
</protein>
<dbReference type="EMBL" id="JAQNWR010000011">
    <property type="protein sequence ID" value="MDC2409375.1"/>
    <property type="molecule type" value="Genomic_DNA"/>
</dbReference>
<dbReference type="RefSeq" id="WP_128131404.1">
    <property type="nucleotide sequence ID" value="NZ_BAABYJ010000002.1"/>
</dbReference>